<name>A0A8R2D2Z6_ACYPI</name>
<dbReference type="EnsemblMetazoa" id="XM_016803386.2">
    <property type="protein sequence ID" value="XP_016658875.1"/>
    <property type="gene ID" value="LOC100574756"/>
</dbReference>
<dbReference type="Proteomes" id="UP000007819">
    <property type="component" value="Chromosome A1"/>
</dbReference>
<protein>
    <submittedName>
        <fullName evidence="2">Uncharacterized protein</fullName>
    </submittedName>
</protein>
<reference evidence="2" key="2">
    <citation type="submission" date="2022-06" db="UniProtKB">
        <authorList>
            <consortium name="EnsemblMetazoa"/>
        </authorList>
    </citation>
    <scope>IDENTIFICATION</scope>
</reference>
<dbReference type="AlphaFoldDB" id="A0A8R2D2Z6"/>
<feature type="compositionally biased region" description="Basic and acidic residues" evidence="1">
    <location>
        <begin position="142"/>
        <end position="159"/>
    </location>
</feature>
<evidence type="ECO:0000313" key="2">
    <source>
        <dbReference type="EnsemblMetazoa" id="XP_016658875.1"/>
    </source>
</evidence>
<organism evidence="2 3">
    <name type="scientific">Acyrthosiphon pisum</name>
    <name type="common">Pea aphid</name>
    <dbReference type="NCBI Taxonomy" id="7029"/>
    <lineage>
        <taxon>Eukaryota</taxon>
        <taxon>Metazoa</taxon>
        <taxon>Ecdysozoa</taxon>
        <taxon>Arthropoda</taxon>
        <taxon>Hexapoda</taxon>
        <taxon>Insecta</taxon>
        <taxon>Pterygota</taxon>
        <taxon>Neoptera</taxon>
        <taxon>Paraneoptera</taxon>
        <taxon>Hemiptera</taxon>
        <taxon>Sternorrhyncha</taxon>
        <taxon>Aphidomorpha</taxon>
        <taxon>Aphidoidea</taxon>
        <taxon>Aphididae</taxon>
        <taxon>Macrosiphini</taxon>
        <taxon>Acyrthosiphon</taxon>
    </lineage>
</organism>
<reference evidence="3" key="1">
    <citation type="submission" date="2010-06" db="EMBL/GenBank/DDBJ databases">
        <authorList>
            <person name="Jiang H."/>
            <person name="Abraham K."/>
            <person name="Ali S."/>
            <person name="Alsbrooks S.L."/>
            <person name="Anim B.N."/>
            <person name="Anosike U.S."/>
            <person name="Attaway T."/>
            <person name="Bandaranaike D.P."/>
            <person name="Battles P.K."/>
            <person name="Bell S.N."/>
            <person name="Bell A.V."/>
            <person name="Beltran B."/>
            <person name="Bickham C."/>
            <person name="Bustamante Y."/>
            <person name="Caleb T."/>
            <person name="Canada A."/>
            <person name="Cardenas V."/>
            <person name="Carter K."/>
            <person name="Chacko J."/>
            <person name="Chandrabose M.N."/>
            <person name="Chavez D."/>
            <person name="Chavez A."/>
            <person name="Chen L."/>
            <person name="Chu H.-S."/>
            <person name="Claassen K.J."/>
            <person name="Cockrell R."/>
            <person name="Collins M."/>
            <person name="Cooper J.A."/>
            <person name="Cree A."/>
            <person name="Curry S.M."/>
            <person name="Da Y."/>
            <person name="Dao M.D."/>
            <person name="Das B."/>
            <person name="Davila M.-L."/>
            <person name="Davy-Carroll L."/>
            <person name="Denson S."/>
            <person name="Dinh H."/>
            <person name="Ebong V.E."/>
            <person name="Edwards J.R."/>
            <person name="Egan A."/>
            <person name="El-Daye J."/>
            <person name="Escobedo L."/>
            <person name="Fernandez S."/>
            <person name="Fernando P.R."/>
            <person name="Flagg N."/>
            <person name="Forbes L.D."/>
            <person name="Fowler R.G."/>
            <person name="Fu Q."/>
            <person name="Gabisi R.A."/>
            <person name="Ganer J."/>
            <person name="Garbino Pronczuk A."/>
            <person name="Garcia R.M."/>
            <person name="Garner T."/>
            <person name="Garrett T.E."/>
            <person name="Gonzalez D.A."/>
            <person name="Hamid H."/>
            <person name="Hawkins E.S."/>
            <person name="Hirani K."/>
            <person name="Hogues M.E."/>
            <person name="Hollins B."/>
            <person name="Hsiao C.-H."/>
            <person name="Jabil R."/>
            <person name="James M.L."/>
            <person name="Jhangiani S.N."/>
            <person name="Johnson B."/>
            <person name="Johnson Q."/>
            <person name="Joshi V."/>
            <person name="Kalu J.B."/>
            <person name="Kam C."/>
            <person name="Kashfia A."/>
            <person name="Keebler J."/>
            <person name="Kisamo H."/>
            <person name="Kovar C.L."/>
            <person name="Lago L.A."/>
            <person name="Lai C.-Y."/>
            <person name="Laidlaw J."/>
            <person name="Lara F."/>
            <person name="Le T.-K."/>
            <person name="Lee S.L."/>
            <person name="Legall F.H."/>
            <person name="Lemon S.J."/>
            <person name="Lewis L.R."/>
            <person name="Li B."/>
            <person name="Liu Y."/>
            <person name="Liu Y.-S."/>
            <person name="Lopez J."/>
            <person name="Lozado R.J."/>
            <person name="Lu J."/>
            <person name="Madu R.C."/>
            <person name="Maheshwari M."/>
            <person name="Maheshwari R."/>
            <person name="Malloy K."/>
            <person name="Martinez E."/>
            <person name="Mathew T."/>
            <person name="Mercado I.C."/>
            <person name="Mercado C."/>
            <person name="Meyer B."/>
            <person name="Montgomery K."/>
            <person name="Morgan M.B."/>
            <person name="Munidasa M."/>
            <person name="Nazareth L.V."/>
            <person name="Nelson J."/>
            <person name="Ng B.M."/>
            <person name="Nguyen N.B."/>
            <person name="Nguyen P.Q."/>
            <person name="Nguyen T."/>
            <person name="Obregon M."/>
            <person name="Okwuonu G.O."/>
            <person name="Onwere C.G."/>
            <person name="Orozco G."/>
            <person name="Parra A."/>
            <person name="Patel S."/>
            <person name="Patil S."/>
            <person name="Perez A."/>
            <person name="Perez Y."/>
            <person name="Pham C."/>
            <person name="Primus E.L."/>
            <person name="Pu L.-L."/>
            <person name="Puazo M."/>
            <person name="Qin X."/>
            <person name="Quiroz J.B."/>
            <person name="Reese J."/>
            <person name="Richards S."/>
            <person name="Rives C.M."/>
            <person name="Robberts R."/>
            <person name="Ruiz S.J."/>
            <person name="Ruiz M.J."/>
            <person name="Santibanez J."/>
            <person name="Schneider B.W."/>
            <person name="Sisson I."/>
            <person name="Smith M."/>
            <person name="Sodergren E."/>
            <person name="Song X.-Z."/>
            <person name="Song B.B."/>
            <person name="Summersgill H."/>
            <person name="Thelus R."/>
            <person name="Thornton R.D."/>
            <person name="Trejos Z.Y."/>
            <person name="Usmani K."/>
            <person name="Vattathil S."/>
            <person name="Villasana D."/>
            <person name="Walker D.L."/>
            <person name="Wang S."/>
            <person name="Wang K."/>
            <person name="White C.S."/>
            <person name="Williams A.C."/>
            <person name="Williamson J."/>
            <person name="Wilson K."/>
            <person name="Woghiren I.O."/>
            <person name="Woodworth J.R."/>
            <person name="Worley K.C."/>
            <person name="Wright R.A."/>
            <person name="Wu W."/>
            <person name="Young L."/>
            <person name="Zhang L."/>
            <person name="Zhang J."/>
            <person name="Zhu Y."/>
            <person name="Muzny D.M."/>
            <person name="Weinstock G."/>
            <person name="Gibbs R.A."/>
        </authorList>
    </citation>
    <scope>NUCLEOTIDE SEQUENCE [LARGE SCALE GENOMIC DNA]</scope>
    <source>
        <strain evidence="3">LSR1</strain>
    </source>
</reference>
<feature type="compositionally biased region" description="Basic and acidic residues" evidence="1">
    <location>
        <begin position="71"/>
        <end position="90"/>
    </location>
</feature>
<feature type="compositionally biased region" description="Polar residues" evidence="1">
    <location>
        <begin position="57"/>
        <end position="70"/>
    </location>
</feature>
<evidence type="ECO:0000313" key="3">
    <source>
        <dbReference type="Proteomes" id="UP000007819"/>
    </source>
</evidence>
<dbReference type="RefSeq" id="XP_016658875.1">
    <property type="nucleotide sequence ID" value="XM_016803386.1"/>
</dbReference>
<feature type="compositionally biased region" description="Basic and acidic residues" evidence="1">
    <location>
        <begin position="121"/>
        <end position="132"/>
    </location>
</feature>
<keyword evidence="3" id="KW-1185">Reference proteome</keyword>
<feature type="compositionally biased region" description="Basic residues" evidence="1">
    <location>
        <begin position="160"/>
        <end position="173"/>
    </location>
</feature>
<feature type="region of interest" description="Disordered" evidence="1">
    <location>
        <begin position="121"/>
        <end position="200"/>
    </location>
</feature>
<evidence type="ECO:0000256" key="1">
    <source>
        <dbReference type="SAM" id="MobiDB-lite"/>
    </source>
</evidence>
<feature type="region of interest" description="Disordered" evidence="1">
    <location>
        <begin position="1"/>
        <end position="101"/>
    </location>
</feature>
<proteinExistence type="predicted"/>
<accession>A0A8R2D2Z6</accession>
<sequence>MYLPHPRTAWEKNLGRENLLPRPNLNMVESTDNKKKDVKKDQVKDKKQGKKNKPSDNEGNTNQGANQSFCEDQKCSKNIICEKDSEHERLDDDDEEGWRVQRNKKKTSHRLTVFNLSEEQEYHKNVQEKSKLSDSNSKQKKTHDNNNIDSHEVEDTHKSETKRRKRRGDKKKKNSQEQNDIPDIDSSINNTFNETKVHDGNNIVHEENTHLSNDDLPGYVVNF</sequence>
<feature type="compositionally biased region" description="Basic and acidic residues" evidence="1">
    <location>
        <begin position="31"/>
        <end position="46"/>
    </location>
</feature>
<dbReference type="GeneID" id="100574756"/>